<evidence type="ECO:0000313" key="7">
    <source>
        <dbReference type="Proteomes" id="UP000250434"/>
    </source>
</evidence>
<keyword evidence="2 4" id="KW-0238">DNA-binding</keyword>
<keyword evidence="1" id="KW-0805">Transcription regulation</keyword>
<dbReference type="KEGG" id="aab:A4R43_16395"/>
<evidence type="ECO:0000259" key="5">
    <source>
        <dbReference type="PROSITE" id="PS50977"/>
    </source>
</evidence>
<dbReference type="SUPFAM" id="SSF46689">
    <property type="entry name" value="Homeodomain-like"/>
    <property type="match status" value="1"/>
</dbReference>
<dbReference type="EMBL" id="CP015163">
    <property type="protein sequence ID" value="AXB43908.1"/>
    <property type="molecule type" value="Genomic_DNA"/>
</dbReference>
<gene>
    <name evidence="6" type="ORF">A4R43_16395</name>
</gene>
<organism evidence="6 7">
    <name type="scientific">Amycolatopsis albispora</name>
    <dbReference type="NCBI Taxonomy" id="1804986"/>
    <lineage>
        <taxon>Bacteria</taxon>
        <taxon>Bacillati</taxon>
        <taxon>Actinomycetota</taxon>
        <taxon>Actinomycetes</taxon>
        <taxon>Pseudonocardiales</taxon>
        <taxon>Pseudonocardiaceae</taxon>
        <taxon>Amycolatopsis</taxon>
    </lineage>
</organism>
<accession>A0A344L784</accession>
<dbReference type="PANTHER" id="PTHR30055">
    <property type="entry name" value="HTH-TYPE TRANSCRIPTIONAL REGULATOR RUTR"/>
    <property type="match status" value="1"/>
</dbReference>
<sequence>MSEPSAPWNIWMRPEWSGRGPKPSYSRAQIADTAIRLADADGIEALSMRKVAAELGTGAMTIYRYVPNKEELLELMIDQCFAGAELPPRTGDWRADISELLRGHRATLLRHPWLSRMTVSRSSAGPNMLRRMEFGMSILDKLGLGTGSVLETFLVLAAWVSGSTDAELAEREARRRSGADRDAAHAAIAPYVEQVVGNGEYPYFERTVREGGFRSPEERFESALKLILDGIEANLPGK</sequence>
<dbReference type="InterPro" id="IPR050109">
    <property type="entry name" value="HTH-type_TetR-like_transc_reg"/>
</dbReference>
<dbReference type="RefSeq" id="WP_162788494.1">
    <property type="nucleotide sequence ID" value="NZ_CP015163.1"/>
</dbReference>
<dbReference type="AlphaFoldDB" id="A0A344L784"/>
<dbReference type="SUPFAM" id="SSF48498">
    <property type="entry name" value="Tetracyclin repressor-like, C-terminal domain"/>
    <property type="match status" value="1"/>
</dbReference>
<protein>
    <recommendedName>
        <fullName evidence="5">HTH tetR-type domain-containing protein</fullName>
    </recommendedName>
</protein>
<dbReference type="Gene3D" id="1.10.357.10">
    <property type="entry name" value="Tetracycline Repressor, domain 2"/>
    <property type="match status" value="1"/>
</dbReference>
<name>A0A344L784_9PSEU</name>
<dbReference type="Pfam" id="PF02909">
    <property type="entry name" value="TetR_C_1"/>
    <property type="match status" value="1"/>
</dbReference>
<dbReference type="GO" id="GO:0045892">
    <property type="term" value="P:negative regulation of DNA-templated transcription"/>
    <property type="evidence" value="ECO:0007669"/>
    <property type="project" value="InterPro"/>
</dbReference>
<reference evidence="6 7" key="1">
    <citation type="submission" date="2016-04" db="EMBL/GenBank/DDBJ databases">
        <title>Complete genome sequence and analysis of deep-sea sediment isolate, Amycolatopsis sp. WP1.</title>
        <authorList>
            <person name="Wang H."/>
            <person name="Chen S."/>
            <person name="Wu Q."/>
        </authorList>
    </citation>
    <scope>NUCLEOTIDE SEQUENCE [LARGE SCALE GENOMIC DNA]</scope>
    <source>
        <strain evidence="6 7">WP1</strain>
    </source>
</reference>
<dbReference type="InterPro" id="IPR001647">
    <property type="entry name" value="HTH_TetR"/>
</dbReference>
<evidence type="ECO:0000256" key="3">
    <source>
        <dbReference type="ARBA" id="ARBA00023163"/>
    </source>
</evidence>
<dbReference type="Pfam" id="PF00440">
    <property type="entry name" value="TetR_N"/>
    <property type="match status" value="1"/>
</dbReference>
<proteinExistence type="predicted"/>
<dbReference type="PROSITE" id="PS50977">
    <property type="entry name" value="HTH_TETR_2"/>
    <property type="match status" value="1"/>
</dbReference>
<dbReference type="Gene3D" id="1.10.10.60">
    <property type="entry name" value="Homeodomain-like"/>
    <property type="match status" value="1"/>
</dbReference>
<evidence type="ECO:0000256" key="4">
    <source>
        <dbReference type="PROSITE-ProRule" id="PRU00335"/>
    </source>
</evidence>
<dbReference type="Proteomes" id="UP000250434">
    <property type="component" value="Chromosome"/>
</dbReference>
<keyword evidence="3" id="KW-0804">Transcription</keyword>
<dbReference type="PANTHER" id="PTHR30055:SF151">
    <property type="entry name" value="TRANSCRIPTIONAL REGULATORY PROTEIN"/>
    <property type="match status" value="1"/>
</dbReference>
<dbReference type="InterPro" id="IPR009057">
    <property type="entry name" value="Homeodomain-like_sf"/>
</dbReference>
<evidence type="ECO:0000313" key="6">
    <source>
        <dbReference type="EMBL" id="AXB43908.1"/>
    </source>
</evidence>
<dbReference type="GO" id="GO:0000976">
    <property type="term" value="F:transcription cis-regulatory region binding"/>
    <property type="evidence" value="ECO:0007669"/>
    <property type="project" value="TreeGrafter"/>
</dbReference>
<dbReference type="InterPro" id="IPR004111">
    <property type="entry name" value="Repressor_TetR_C"/>
</dbReference>
<evidence type="ECO:0000256" key="2">
    <source>
        <dbReference type="ARBA" id="ARBA00023125"/>
    </source>
</evidence>
<evidence type="ECO:0000256" key="1">
    <source>
        <dbReference type="ARBA" id="ARBA00023015"/>
    </source>
</evidence>
<dbReference type="GO" id="GO:0003700">
    <property type="term" value="F:DNA-binding transcription factor activity"/>
    <property type="evidence" value="ECO:0007669"/>
    <property type="project" value="TreeGrafter"/>
</dbReference>
<dbReference type="InterPro" id="IPR036271">
    <property type="entry name" value="Tet_transcr_reg_TetR-rel_C_sf"/>
</dbReference>
<feature type="domain" description="HTH tetR-type" evidence="5">
    <location>
        <begin position="24"/>
        <end position="84"/>
    </location>
</feature>
<keyword evidence="7" id="KW-1185">Reference proteome</keyword>
<feature type="DNA-binding region" description="H-T-H motif" evidence="4">
    <location>
        <begin position="47"/>
        <end position="66"/>
    </location>
</feature>